<proteinExistence type="predicted"/>
<gene>
    <name evidence="4" type="ORF">SAMN05878438_1904</name>
</gene>
<dbReference type="GO" id="GO:0004521">
    <property type="term" value="F:RNA endonuclease activity"/>
    <property type="evidence" value="ECO:0007669"/>
    <property type="project" value="TreeGrafter"/>
</dbReference>
<dbReference type="InterPro" id="IPR011108">
    <property type="entry name" value="RMMBL"/>
</dbReference>
<dbReference type="InterPro" id="IPR022712">
    <property type="entry name" value="Beta_Casp"/>
</dbReference>
<dbReference type="PANTHER" id="PTHR11203:SF37">
    <property type="entry name" value="INTEGRATOR COMPLEX SUBUNIT 11"/>
    <property type="match status" value="1"/>
</dbReference>
<dbReference type="InterPro" id="IPR001279">
    <property type="entry name" value="Metallo-B-lactamas"/>
</dbReference>
<dbReference type="GeneID" id="97275891"/>
<dbReference type="Proteomes" id="UP000185024">
    <property type="component" value="Unassembled WGS sequence"/>
</dbReference>
<dbReference type="GO" id="GO:0016787">
    <property type="term" value="F:hydrolase activity"/>
    <property type="evidence" value="ECO:0007669"/>
    <property type="project" value="UniProtKB-KW"/>
</dbReference>
<dbReference type="CDD" id="cd16295">
    <property type="entry name" value="TTHA0252-CPSF-like_MBL-fold"/>
    <property type="match status" value="1"/>
</dbReference>
<organism evidence="4 5">
    <name type="scientific">Vreelandella aquamarina</name>
    <dbReference type="NCBI Taxonomy" id="77097"/>
    <lineage>
        <taxon>Bacteria</taxon>
        <taxon>Pseudomonadati</taxon>
        <taxon>Pseudomonadota</taxon>
        <taxon>Gammaproteobacteria</taxon>
        <taxon>Oceanospirillales</taxon>
        <taxon>Halomonadaceae</taxon>
        <taxon>Vreelandella</taxon>
    </lineage>
</organism>
<name>A0A1N6CR79_9GAMM</name>
<sequence length="474" mass="52629">MLNITHHGGATGVTGSCHQLTLDSEHSLLIDCGLFQGEDATEDAFEQLQIEFDISTVKALVITHVHIDHVGRLPYLLAAGFKGPIICSIPSAKLLPLVIEDALKIGFTRNTQLIERFQQQLASQLISVPYGKWHTVFEKTEAGGITTRVKLKRAGHILGSSYVEVAHQHPNGEKERVIFSGDLGAPYAPLLPAPQSPYGCEQLVLESTYGDRQHPDRRQRRATLKQAIEQALTNGGTVMVPAFSIGRTQELLYELEGIIHEAERNAKRGLPRSLWQTLEIIVDSPLAARFTSVYRELKPYWDNEAQRRLRSGRHPLNFANLYTVDSHEAHERTVSYLASTGRPAVVIAASGMCAGGRIMNYLKAMLGDERHQVLFVGYQGAGTPGRAIQQYGPRGGWVEIDNQRYDIKAGVTSISGYSAHADQKGLLNFVKRMRRWPHTIHLVHGEQTARSALKRELEAMYARKGRGVRVVNGE</sequence>
<dbReference type="SUPFAM" id="SSF56281">
    <property type="entry name" value="Metallo-hydrolase/oxidoreductase"/>
    <property type="match status" value="1"/>
</dbReference>
<dbReference type="SMART" id="SM01027">
    <property type="entry name" value="Beta-Casp"/>
    <property type="match status" value="1"/>
</dbReference>
<evidence type="ECO:0000256" key="1">
    <source>
        <dbReference type="ARBA" id="ARBA00022801"/>
    </source>
</evidence>
<accession>A0A1N6CR79</accession>
<dbReference type="Pfam" id="PF10996">
    <property type="entry name" value="Beta-Casp"/>
    <property type="match status" value="1"/>
</dbReference>
<dbReference type="RefSeq" id="WP_074210385.1">
    <property type="nucleotide sequence ID" value="NZ_BJOI01000007.1"/>
</dbReference>
<feature type="domain" description="Beta-Casp" evidence="3">
    <location>
        <begin position="248"/>
        <end position="388"/>
    </location>
</feature>
<dbReference type="Gene3D" id="3.60.15.10">
    <property type="entry name" value="Ribonuclease Z/Hydroxyacylglutathione hydrolase-like"/>
    <property type="match status" value="1"/>
</dbReference>
<evidence type="ECO:0000313" key="4">
    <source>
        <dbReference type="EMBL" id="SIN66083.1"/>
    </source>
</evidence>
<dbReference type="EMBL" id="FSQX01000001">
    <property type="protein sequence ID" value="SIN66083.1"/>
    <property type="molecule type" value="Genomic_DNA"/>
</dbReference>
<dbReference type="InterPro" id="IPR050698">
    <property type="entry name" value="MBL"/>
</dbReference>
<reference evidence="4 5" key="1">
    <citation type="submission" date="2016-11" db="EMBL/GenBank/DDBJ databases">
        <authorList>
            <person name="Jaros S."/>
            <person name="Januszkiewicz K."/>
            <person name="Wedrychowicz H."/>
        </authorList>
    </citation>
    <scope>NUCLEOTIDE SEQUENCE [LARGE SCALE GENOMIC DNA]</scope>
    <source>
        <strain evidence="4 5">ACAM 239</strain>
    </source>
</reference>
<dbReference type="Pfam" id="PF07521">
    <property type="entry name" value="RMMBL"/>
    <property type="match status" value="1"/>
</dbReference>
<evidence type="ECO:0000313" key="5">
    <source>
        <dbReference type="Proteomes" id="UP000185024"/>
    </source>
</evidence>
<keyword evidence="1" id="KW-0378">Hydrolase</keyword>
<dbReference type="PANTHER" id="PTHR11203">
    <property type="entry name" value="CLEAVAGE AND POLYADENYLATION SPECIFICITY FACTOR FAMILY MEMBER"/>
    <property type="match status" value="1"/>
</dbReference>
<feature type="domain" description="Metallo-beta-lactamase" evidence="2">
    <location>
        <begin position="14"/>
        <end position="243"/>
    </location>
</feature>
<dbReference type="Gene3D" id="3.40.50.10890">
    <property type="match status" value="1"/>
</dbReference>
<evidence type="ECO:0000259" key="3">
    <source>
        <dbReference type="SMART" id="SM01027"/>
    </source>
</evidence>
<evidence type="ECO:0000259" key="2">
    <source>
        <dbReference type="SMART" id="SM00849"/>
    </source>
</evidence>
<dbReference type="AlphaFoldDB" id="A0A1N6CR79"/>
<protein>
    <submittedName>
        <fullName evidence="4">Metallo-beta-lactamase family protein</fullName>
    </submittedName>
</protein>
<dbReference type="Pfam" id="PF00753">
    <property type="entry name" value="Lactamase_B"/>
    <property type="match status" value="1"/>
</dbReference>
<dbReference type="SMART" id="SM00849">
    <property type="entry name" value="Lactamase_B"/>
    <property type="match status" value="1"/>
</dbReference>
<dbReference type="InterPro" id="IPR036866">
    <property type="entry name" value="RibonucZ/Hydroxyglut_hydro"/>
</dbReference>